<evidence type="ECO:0000313" key="4">
    <source>
        <dbReference type="EMBL" id="ADP77478.1"/>
    </source>
</evidence>
<dbReference type="SMART" id="SM00830">
    <property type="entry name" value="CM_2"/>
    <property type="match status" value="1"/>
</dbReference>
<dbReference type="EMBL" id="CP002278">
    <property type="protein sequence ID" value="ADP77478.1"/>
    <property type="molecule type" value="Genomic_DNA"/>
</dbReference>
<evidence type="ECO:0000256" key="1">
    <source>
        <dbReference type="ARBA" id="ARBA00023235"/>
    </source>
</evidence>
<gene>
    <name evidence="4" type="ordered locus">Mfer_0679</name>
</gene>
<dbReference type="InterPro" id="IPR051331">
    <property type="entry name" value="Chorismate_mutase-related"/>
</dbReference>
<dbReference type="PROSITE" id="PS51168">
    <property type="entry name" value="CHORISMATE_MUT_2"/>
    <property type="match status" value="1"/>
</dbReference>
<reference evidence="4 5" key="1">
    <citation type="journal article" date="2010" name="Stand. Genomic Sci.">
        <title>Complete genome sequence of Methanothermus fervidus type strain (V24S).</title>
        <authorList>
            <person name="Anderson I."/>
            <person name="Djao O.D."/>
            <person name="Misra M."/>
            <person name="Chertkov O."/>
            <person name="Nolan M."/>
            <person name="Lucas S."/>
            <person name="Lapidus A."/>
            <person name="Del Rio T.G."/>
            <person name="Tice H."/>
            <person name="Cheng J.F."/>
            <person name="Tapia R."/>
            <person name="Han C."/>
            <person name="Goodwin L."/>
            <person name="Pitluck S."/>
            <person name="Liolios K."/>
            <person name="Ivanova N."/>
            <person name="Mavromatis K."/>
            <person name="Mikhailova N."/>
            <person name="Pati A."/>
            <person name="Brambilla E."/>
            <person name="Chen A."/>
            <person name="Palaniappan K."/>
            <person name="Land M."/>
            <person name="Hauser L."/>
            <person name="Chang Y.J."/>
            <person name="Jeffries C.D."/>
            <person name="Sikorski J."/>
            <person name="Spring S."/>
            <person name="Rohde M."/>
            <person name="Eichinger K."/>
            <person name="Huber H."/>
            <person name="Wirth R."/>
            <person name="Goker M."/>
            <person name="Detter J.C."/>
            <person name="Woyke T."/>
            <person name="Bristow J."/>
            <person name="Eisen J.A."/>
            <person name="Markowitz V."/>
            <person name="Hugenholtz P."/>
            <person name="Klenk H.P."/>
            <person name="Kyrpides N.C."/>
        </authorList>
    </citation>
    <scope>NUCLEOTIDE SEQUENCE [LARGE SCALE GENOMIC DNA]</scope>
    <source>
        <strain evidence="5">ATCC 43054 / DSM 2088 / JCM 10308 / V24 S</strain>
    </source>
</reference>
<dbReference type="Pfam" id="PF01817">
    <property type="entry name" value="CM_2"/>
    <property type="match status" value="1"/>
</dbReference>
<evidence type="ECO:0000256" key="2">
    <source>
        <dbReference type="SAM" id="Coils"/>
    </source>
</evidence>
<dbReference type="GO" id="GO:0046417">
    <property type="term" value="P:chorismate metabolic process"/>
    <property type="evidence" value="ECO:0007669"/>
    <property type="project" value="InterPro"/>
</dbReference>
<dbReference type="PANTHER" id="PTHR38041:SF1">
    <property type="entry name" value="CHORISMATE MUTASE"/>
    <property type="match status" value="1"/>
</dbReference>
<feature type="domain" description="Chorismate mutase" evidence="3">
    <location>
        <begin position="4"/>
        <end position="95"/>
    </location>
</feature>
<keyword evidence="5" id="KW-1185">Reference proteome</keyword>
<keyword evidence="2" id="KW-0175">Coiled coil</keyword>
<protein>
    <submittedName>
        <fullName evidence="4">Chorismate mutase, type II</fullName>
    </submittedName>
</protein>
<dbReference type="SUPFAM" id="SSF48600">
    <property type="entry name" value="Chorismate mutase II"/>
    <property type="match status" value="1"/>
</dbReference>
<dbReference type="AlphaFoldDB" id="E3GYU6"/>
<name>E3GYU6_METFV</name>
<dbReference type="GO" id="GO:0004106">
    <property type="term" value="F:chorismate mutase activity"/>
    <property type="evidence" value="ECO:0007669"/>
    <property type="project" value="InterPro"/>
</dbReference>
<dbReference type="Gene3D" id="1.20.59.10">
    <property type="entry name" value="Chorismate mutase"/>
    <property type="match status" value="1"/>
</dbReference>
<dbReference type="InterPro" id="IPR036263">
    <property type="entry name" value="Chorismate_II_sf"/>
</dbReference>
<organism evidence="4 5">
    <name type="scientific">Methanothermus fervidus (strain ATCC 43054 / DSM 2088 / JCM 10308 / V24 S)</name>
    <dbReference type="NCBI Taxonomy" id="523846"/>
    <lineage>
        <taxon>Archaea</taxon>
        <taxon>Methanobacteriati</taxon>
        <taxon>Methanobacteriota</taxon>
        <taxon>Methanomada group</taxon>
        <taxon>Methanobacteria</taxon>
        <taxon>Methanobacteriales</taxon>
        <taxon>Methanothermaceae</taxon>
        <taxon>Methanothermus</taxon>
    </lineage>
</organism>
<sequence>MDKSEAKKILNETREQIDILDKKILKLICERTLLGKKIAKAKMILGMDIEDPIREKEIENKARKIARKNKINEKKITKIVKILTEMNREEQKKVMGR</sequence>
<dbReference type="OrthoDB" id="74728at2157"/>
<dbReference type="STRING" id="523846.Mfer_0679"/>
<dbReference type="InterPro" id="IPR002701">
    <property type="entry name" value="CM_II_prokaryot"/>
</dbReference>
<accession>E3GYU6</accession>
<evidence type="ECO:0000313" key="5">
    <source>
        <dbReference type="Proteomes" id="UP000002315"/>
    </source>
</evidence>
<proteinExistence type="predicted"/>
<keyword evidence="1" id="KW-0413">Isomerase</keyword>
<dbReference type="NCBIfam" id="NF004925">
    <property type="entry name" value="PRK06285.1"/>
    <property type="match status" value="1"/>
</dbReference>
<dbReference type="InterPro" id="IPR036979">
    <property type="entry name" value="CM_dom_sf"/>
</dbReference>
<dbReference type="Proteomes" id="UP000002315">
    <property type="component" value="Chromosome"/>
</dbReference>
<feature type="coiled-coil region" evidence="2">
    <location>
        <begin position="3"/>
        <end position="30"/>
    </location>
</feature>
<dbReference type="PANTHER" id="PTHR38041">
    <property type="entry name" value="CHORISMATE MUTASE"/>
    <property type="match status" value="1"/>
</dbReference>
<dbReference type="GO" id="GO:0009697">
    <property type="term" value="P:salicylic acid biosynthetic process"/>
    <property type="evidence" value="ECO:0007669"/>
    <property type="project" value="TreeGrafter"/>
</dbReference>
<dbReference type="KEGG" id="mfv:Mfer_0679"/>
<dbReference type="HOGENOM" id="CLU_131518_4_0_2"/>
<evidence type="ECO:0000259" key="3">
    <source>
        <dbReference type="PROSITE" id="PS51168"/>
    </source>
</evidence>